<protein>
    <submittedName>
        <fullName evidence="2">Uncharacterized protein</fullName>
    </submittedName>
</protein>
<reference evidence="2" key="1">
    <citation type="submission" date="2020-02" db="EMBL/GenBank/DDBJ databases">
        <authorList>
            <person name="Meier V. D."/>
        </authorList>
    </citation>
    <scope>NUCLEOTIDE SEQUENCE</scope>
    <source>
        <strain evidence="2">AVDCRST_MAG65</strain>
    </source>
</reference>
<feature type="non-terminal residue" evidence="2">
    <location>
        <position position="1"/>
    </location>
</feature>
<gene>
    <name evidence="2" type="ORF">AVDCRST_MAG65-688</name>
</gene>
<feature type="compositionally biased region" description="Low complexity" evidence="1">
    <location>
        <begin position="1"/>
        <end position="17"/>
    </location>
</feature>
<dbReference type="EMBL" id="CADCVL010000117">
    <property type="protein sequence ID" value="CAA9470071.1"/>
    <property type="molecule type" value="Genomic_DNA"/>
</dbReference>
<accession>A0A6J4RCC7</accession>
<name>A0A6J4RCC7_9ACTN</name>
<feature type="region of interest" description="Disordered" evidence="1">
    <location>
        <begin position="1"/>
        <end position="80"/>
    </location>
</feature>
<feature type="non-terminal residue" evidence="2">
    <location>
        <position position="80"/>
    </location>
</feature>
<proteinExistence type="predicted"/>
<evidence type="ECO:0000256" key="1">
    <source>
        <dbReference type="SAM" id="MobiDB-lite"/>
    </source>
</evidence>
<sequence>CATMGRPCPSRPASTSSPAPPPCCRWPPGCGGSSCRPGRPTRAGGSAWSPSRSASTSSPRSSSWASDSERPPSSTPTSSA</sequence>
<evidence type="ECO:0000313" key="2">
    <source>
        <dbReference type="EMBL" id="CAA9470071.1"/>
    </source>
</evidence>
<feature type="compositionally biased region" description="Low complexity" evidence="1">
    <location>
        <begin position="33"/>
        <end position="80"/>
    </location>
</feature>
<organism evidence="2">
    <name type="scientific">uncultured Solirubrobacteraceae bacterium</name>
    <dbReference type="NCBI Taxonomy" id="1162706"/>
    <lineage>
        <taxon>Bacteria</taxon>
        <taxon>Bacillati</taxon>
        <taxon>Actinomycetota</taxon>
        <taxon>Thermoleophilia</taxon>
        <taxon>Solirubrobacterales</taxon>
        <taxon>Solirubrobacteraceae</taxon>
        <taxon>environmental samples</taxon>
    </lineage>
</organism>
<dbReference type="AlphaFoldDB" id="A0A6J4RCC7"/>